<evidence type="ECO:0000256" key="1">
    <source>
        <dbReference type="SAM" id="Coils"/>
    </source>
</evidence>
<dbReference type="EMBL" id="JAFJYH010000423">
    <property type="protein sequence ID" value="KAG4411971.1"/>
    <property type="molecule type" value="Genomic_DNA"/>
</dbReference>
<evidence type="ECO:0000313" key="4">
    <source>
        <dbReference type="Proteomes" id="UP000664132"/>
    </source>
</evidence>
<dbReference type="OrthoDB" id="10503266at2759"/>
<keyword evidence="4" id="KW-1185">Reference proteome</keyword>
<sequence length="385" mass="42482">MPVVDLFLNPLDGINPNFIDPEDRKAREEQAENVGKHSDSNVEFELATPPDSPIEEILNTSPPRSRHAPVTKYSAWGELGGFTNAILAEKTTSEIVIKAMLSDMPKARLKAHFGDPSASDKNPLKTVIYSKSRELLEQEEGMRVIAAAARPKEYQARLTPAGSNPKRTRSSYHPTRKHTWKFPETKNKGKLRARKQKMVGAKASNALKAPSGDQDKTSSIGSLASKMIVSDDDDSLDSLFEEASNIEEYESDARELDHERNVARREMVDLESEGEGGIFLAEADGRHSSVTGQSDDGQSAGASKMYNEPMPLAAGTTTMTTSRQVSNKVKYWLNDMTEAAARSNDIVLMRALASLKGGVTIGNLDPVEELRVREMVEWYESAYNH</sequence>
<gene>
    <name evidence="3" type="ORF">IFR04_014900</name>
</gene>
<feature type="compositionally biased region" description="Basic and acidic residues" evidence="2">
    <location>
        <begin position="21"/>
        <end position="40"/>
    </location>
</feature>
<organism evidence="3 4">
    <name type="scientific">Cadophora malorum</name>
    <dbReference type="NCBI Taxonomy" id="108018"/>
    <lineage>
        <taxon>Eukaryota</taxon>
        <taxon>Fungi</taxon>
        <taxon>Dikarya</taxon>
        <taxon>Ascomycota</taxon>
        <taxon>Pezizomycotina</taxon>
        <taxon>Leotiomycetes</taxon>
        <taxon>Helotiales</taxon>
        <taxon>Ploettnerulaceae</taxon>
        <taxon>Cadophora</taxon>
    </lineage>
</organism>
<accession>A0A8H7VZ25</accession>
<dbReference type="Proteomes" id="UP000664132">
    <property type="component" value="Unassembled WGS sequence"/>
</dbReference>
<protein>
    <submittedName>
        <fullName evidence="3">Uncharacterized protein</fullName>
    </submittedName>
</protein>
<comment type="caution">
    <text evidence="3">The sequence shown here is derived from an EMBL/GenBank/DDBJ whole genome shotgun (WGS) entry which is preliminary data.</text>
</comment>
<evidence type="ECO:0000256" key="2">
    <source>
        <dbReference type="SAM" id="MobiDB-lite"/>
    </source>
</evidence>
<evidence type="ECO:0000313" key="3">
    <source>
        <dbReference type="EMBL" id="KAG4411971.1"/>
    </source>
</evidence>
<dbReference type="AlphaFoldDB" id="A0A8H7VZ25"/>
<feature type="region of interest" description="Disordered" evidence="2">
    <location>
        <begin position="19"/>
        <end position="66"/>
    </location>
</feature>
<feature type="coiled-coil region" evidence="1">
    <location>
        <begin position="239"/>
        <end position="273"/>
    </location>
</feature>
<reference evidence="3" key="1">
    <citation type="submission" date="2021-02" db="EMBL/GenBank/DDBJ databases">
        <title>Genome sequence Cadophora malorum strain M34.</title>
        <authorList>
            <person name="Stefanovic E."/>
            <person name="Vu D."/>
            <person name="Scully C."/>
            <person name="Dijksterhuis J."/>
            <person name="Roader J."/>
            <person name="Houbraken J."/>
        </authorList>
    </citation>
    <scope>NUCLEOTIDE SEQUENCE</scope>
    <source>
        <strain evidence="3">M34</strain>
    </source>
</reference>
<proteinExistence type="predicted"/>
<keyword evidence="1" id="KW-0175">Coiled coil</keyword>
<feature type="compositionally biased region" description="Basic residues" evidence="2">
    <location>
        <begin position="166"/>
        <end position="180"/>
    </location>
</feature>
<feature type="region of interest" description="Disordered" evidence="2">
    <location>
        <begin position="156"/>
        <end position="180"/>
    </location>
</feature>
<name>A0A8H7VZ25_9HELO</name>